<comment type="similarity">
    <text evidence="1">Belongs to the IWR1/SLC7A6OS family.</text>
</comment>
<keyword evidence="5" id="KW-1185">Reference proteome</keyword>
<evidence type="ECO:0000313" key="5">
    <source>
        <dbReference type="Proteomes" id="UP001459277"/>
    </source>
</evidence>
<dbReference type="PANTHER" id="PTHR31934:SF2">
    <property type="entry name" value="RNA-DIRECTED DNA METHYLATION 4"/>
    <property type="match status" value="1"/>
</dbReference>
<evidence type="ECO:0000259" key="3">
    <source>
        <dbReference type="Pfam" id="PF08574"/>
    </source>
</evidence>
<evidence type="ECO:0000313" key="4">
    <source>
        <dbReference type="EMBL" id="KAK9998892.1"/>
    </source>
</evidence>
<proteinExistence type="inferred from homology"/>
<feature type="region of interest" description="Disordered" evidence="2">
    <location>
        <begin position="101"/>
        <end position="204"/>
    </location>
</feature>
<feature type="compositionally biased region" description="Acidic residues" evidence="2">
    <location>
        <begin position="102"/>
        <end position="122"/>
    </location>
</feature>
<dbReference type="Pfam" id="PF08574">
    <property type="entry name" value="Iwr1"/>
    <property type="match status" value="1"/>
</dbReference>
<dbReference type="PANTHER" id="PTHR31934">
    <property type="entry name" value="ALPHA/BETA-HYDROLASES SUPERFAMILY PROTEIN"/>
    <property type="match status" value="1"/>
</dbReference>
<protein>
    <recommendedName>
        <fullName evidence="3">Transcription factor Iwr1 domain-containing protein</fullName>
    </recommendedName>
</protein>
<reference evidence="4 5" key="1">
    <citation type="submission" date="2024-01" db="EMBL/GenBank/DDBJ databases">
        <title>A telomere-to-telomere, gap-free genome of sweet tea (Lithocarpus litseifolius).</title>
        <authorList>
            <person name="Zhou J."/>
        </authorList>
    </citation>
    <scope>NUCLEOTIDE SEQUENCE [LARGE SCALE GENOMIC DNA]</scope>
    <source>
        <strain evidence="4">Zhou-2022a</strain>
        <tissue evidence="4">Leaf</tissue>
    </source>
</reference>
<comment type="caution">
    <text evidence="4">The sequence shown here is derived from an EMBL/GenBank/DDBJ whole genome shotgun (WGS) entry which is preliminary data.</text>
</comment>
<dbReference type="InterPro" id="IPR013883">
    <property type="entry name" value="TF_Iwr1_dom"/>
</dbReference>
<feature type="region of interest" description="Disordered" evidence="2">
    <location>
        <begin position="233"/>
        <end position="252"/>
    </location>
</feature>
<feature type="compositionally biased region" description="Acidic residues" evidence="2">
    <location>
        <begin position="131"/>
        <end position="158"/>
    </location>
</feature>
<sequence length="289" mass="32987">MHNKELDEMCWFYDVICVDVEERSEEVKQQEDISLEDHMLLSSYLPLLREMIPSAASEIESDLHASMSKQAADDYVYDFYAVRDDMDIVHEEAFYPFPIVQADEEDYYDGPDESEYETDDSNAENNPLNDYPDEISEEEEEEKSEASENESEEFESESGSDKSLESEDLDNHGLSNDAWNARTRRQRRRIRVRRGATRRRAGDTAARALMPRRTASATCSPFFVRRLVPTPADVAGTRADSPGTRLNRPDSGLYRPYRSGSFLLSFGFGVGQEGEGLKEGLELDKKVKD</sequence>
<evidence type="ECO:0000256" key="2">
    <source>
        <dbReference type="SAM" id="MobiDB-lite"/>
    </source>
</evidence>
<feature type="compositionally biased region" description="Basic residues" evidence="2">
    <location>
        <begin position="182"/>
        <end position="199"/>
    </location>
</feature>
<feature type="domain" description="Transcription factor Iwr1" evidence="3">
    <location>
        <begin position="73"/>
        <end position="134"/>
    </location>
</feature>
<name>A0AAW2CL06_9ROSI</name>
<feature type="compositionally biased region" description="Basic and acidic residues" evidence="2">
    <location>
        <begin position="159"/>
        <end position="171"/>
    </location>
</feature>
<gene>
    <name evidence="4" type="ORF">SO802_018495</name>
</gene>
<dbReference type="Proteomes" id="UP001459277">
    <property type="component" value="Unassembled WGS sequence"/>
</dbReference>
<accession>A0AAW2CL06</accession>
<evidence type="ECO:0000256" key="1">
    <source>
        <dbReference type="ARBA" id="ARBA00010218"/>
    </source>
</evidence>
<dbReference type="AlphaFoldDB" id="A0AAW2CL06"/>
<dbReference type="EMBL" id="JAZDWU010000006">
    <property type="protein sequence ID" value="KAK9998892.1"/>
    <property type="molecule type" value="Genomic_DNA"/>
</dbReference>
<organism evidence="4 5">
    <name type="scientific">Lithocarpus litseifolius</name>
    <dbReference type="NCBI Taxonomy" id="425828"/>
    <lineage>
        <taxon>Eukaryota</taxon>
        <taxon>Viridiplantae</taxon>
        <taxon>Streptophyta</taxon>
        <taxon>Embryophyta</taxon>
        <taxon>Tracheophyta</taxon>
        <taxon>Spermatophyta</taxon>
        <taxon>Magnoliopsida</taxon>
        <taxon>eudicotyledons</taxon>
        <taxon>Gunneridae</taxon>
        <taxon>Pentapetalae</taxon>
        <taxon>rosids</taxon>
        <taxon>fabids</taxon>
        <taxon>Fagales</taxon>
        <taxon>Fagaceae</taxon>
        <taxon>Lithocarpus</taxon>
    </lineage>
</organism>